<dbReference type="InterPro" id="IPR037923">
    <property type="entry name" value="HTH-like"/>
</dbReference>
<keyword evidence="2" id="KW-0238">DNA-binding</keyword>
<feature type="domain" description="HTH araC/xylS-type" evidence="4">
    <location>
        <begin position="190"/>
        <end position="288"/>
    </location>
</feature>
<reference evidence="5 6" key="1">
    <citation type="submission" date="2023-09" db="EMBL/GenBank/DDBJ databases">
        <authorList>
            <person name="Rey-Velasco X."/>
        </authorList>
    </citation>
    <scope>NUCLEOTIDE SEQUENCE [LARGE SCALE GENOMIC DNA]</scope>
    <source>
        <strain evidence="5 6">F117</strain>
    </source>
</reference>
<dbReference type="Gene3D" id="1.10.10.60">
    <property type="entry name" value="Homeodomain-like"/>
    <property type="match status" value="1"/>
</dbReference>
<evidence type="ECO:0000256" key="1">
    <source>
        <dbReference type="ARBA" id="ARBA00023015"/>
    </source>
</evidence>
<keyword evidence="6" id="KW-1185">Reference proteome</keyword>
<dbReference type="Proteomes" id="UP001262582">
    <property type="component" value="Unassembled WGS sequence"/>
</dbReference>
<name>A0ABU3DAT4_9FLAO</name>
<dbReference type="PANTHER" id="PTHR43280:SF2">
    <property type="entry name" value="HTH-TYPE TRANSCRIPTIONAL REGULATOR EXSA"/>
    <property type="match status" value="1"/>
</dbReference>
<evidence type="ECO:0000259" key="4">
    <source>
        <dbReference type="PROSITE" id="PS01124"/>
    </source>
</evidence>
<dbReference type="EMBL" id="JAVRHK010000029">
    <property type="protein sequence ID" value="MDT0678646.1"/>
    <property type="molecule type" value="Genomic_DNA"/>
</dbReference>
<dbReference type="PROSITE" id="PS01124">
    <property type="entry name" value="HTH_ARAC_FAMILY_2"/>
    <property type="match status" value="1"/>
</dbReference>
<dbReference type="InterPro" id="IPR009057">
    <property type="entry name" value="Homeodomain-like_sf"/>
</dbReference>
<evidence type="ECO:0000256" key="3">
    <source>
        <dbReference type="ARBA" id="ARBA00023163"/>
    </source>
</evidence>
<evidence type="ECO:0000313" key="6">
    <source>
        <dbReference type="Proteomes" id="UP001262582"/>
    </source>
</evidence>
<comment type="caution">
    <text evidence="5">The sequence shown here is derived from an EMBL/GenBank/DDBJ whole genome shotgun (WGS) entry which is preliminary data.</text>
</comment>
<dbReference type="SUPFAM" id="SSF46689">
    <property type="entry name" value="Homeodomain-like"/>
    <property type="match status" value="1"/>
</dbReference>
<accession>A0ABU3DAT4</accession>
<dbReference type="SUPFAM" id="SSF51215">
    <property type="entry name" value="Regulatory protein AraC"/>
    <property type="match status" value="1"/>
</dbReference>
<proteinExistence type="predicted"/>
<dbReference type="SMART" id="SM00342">
    <property type="entry name" value="HTH_ARAC"/>
    <property type="match status" value="1"/>
</dbReference>
<keyword evidence="3" id="KW-0804">Transcription</keyword>
<dbReference type="PANTHER" id="PTHR43280">
    <property type="entry name" value="ARAC-FAMILY TRANSCRIPTIONAL REGULATOR"/>
    <property type="match status" value="1"/>
</dbReference>
<protein>
    <submittedName>
        <fullName evidence="5">AraC family transcriptional regulator</fullName>
    </submittedName>
</protein>
<dbReference type="Pfam" id="PF12833">
    <property type="entry name" value="HTH_18"/>
    <property type="match status" value="1"/>
</dbReference>
<dbReference type="RefSeq" id="WP_311504980.1">
    <property type="nucleotide sequence ID" value="NZ_JAVRHK010000029.1"/>
</dbReference>
<keyword evidence="1" id="KW-0805">Transcription regulation</keyword>
<dbReference type="InterPro" id="IPR018060">
    <property type="entry name" value="HTH_AraC"/>
</dbReference>
<gene>
    <name evidence="5" type="ORF">RM539_18880</name>
</gene>
<evidence type="ECO:0000256" key="2">
    <source>
        <dbReference type="ARBA" id="ARBA00023125"/>
    </source>
</evidence>
<evidence type="ECO:0000313" key="5">
    <source>
        <dbReference type="EMBL" id="MDT0678646.1"/>
    </source>
</evidence>
<organism evidence="5 6">
    <name type="scientific">Autumnicola musiva</name>
    <dbReference type="NCBI Taxonomy" id="3075589"/>
    <lineage>
        <taxon>Bacteria</taxon>
        <taxon>Pseudomonadati</taxon>
        <taxon>Bacteroidota</taxon>
        <taxon>Flavobacteriia</taxon>
        <taxon>Flavobacteriales</taxon>
        <taxon>Flavobacteriaceae</taxon>
        <taxon>Autumnicola</taxon>
    </lineage>
</organism>
<sequence>MNFVFDKLKSKNQHIKQFTLAPNAKAGVLITNIQKKADHHNISKPHRDDHYLLLFAFEGSFFFKIDFEDVKLMAPFILKIEPNQVHQLVESKNVDGWAIGIEEFILESEFQTYLETKWTSPISLKNKENIEHFNTILELGNQLQITSGDIYTSKSILFLINSLLCLIIKETEKDKGKISTKEKRGYIIEQEFKKLLKVNFKKWKSPSQYASELSISVSHLNDTIKELTQSSVSNHIQNISILEAKRLLYFTDSSVKEIGYEVGYEDPVYFGKLFKKITSFTPLQFRKQFRN</sequence>